<dbReference type="Pfam" id="PF06863">
    <property type="entry name" value="DUF1254"/>
    <property type="match status" value="1"/>
</dbReference>
<dbReference type="AlphaFoldDB" id="A0A6J7EJW2"/>
<sequence length="468" mass="50044">MLTRKSFTTAALITATCVGLMAAPTASASLSASQKTAIQKVGSAAYIYGYGPVYMQRNVARFPANMVVNVQYLATEMTRTVVKPNSDTLYTIMILDVGTDPVIIHAPSTGSRYFSFELLDGHTNVFGYIGTRATGNGGGDYAIVGPNWNATTTPLGKSVVGIIRSHTPRVWVVGRTLVDSEADLPAAKDVQDQITAQKNSKVGAAEYLPPFNLTTPNNSLGTPADMVPNAAYFKEFGTVMAAQPPIAADATTITSLAKYGVGPGLDPNKTQGSAVMAELVKGAKAGQAKIDAGIETQRKASAKKNNGWILFDRVGDYGTDYLTRAIIAQIGVGANKPVESIYPGTTHDYSGKLLNCGSSHVYKVHFNAGQAPPVDGFWSISMYADDQYFIANPINRFAIGDRTPNLTYNSDGSLDIWVSYGQPSVAHRGVKNWLPAPATTFTLVMRAYIPRASILSGTWKYPKITRVS</sequence>
<dbReference type="PANTHER" id="PTHR36509">
    <property type="entry name" value="BLL3101 PROTEIN"/>
    <property type="match status" value="1"/>
</dbReference>
<dbReference type="EMBL" id="CAFBLU010000062">
    <property type="protein sequence ID" value="CAB4883356.1"/>
    <property type="molecule type" value="Genomic_DNA"/>
</dbReference>
<dbReference type="InterPro" id="IPR010679">
    <property type="entry name" value="DUF1254"/>
</dbReference>
<reference evidence="3" key="1">
    <citation type="submission" date="2020-05" db="EMBL/GenBank/DDBJ databases">
        <authorList>
            <person name="Chiriac C."/>
            <person name="Salcher M."/>
            <person name="Ghai R."/>
            <person name="Kavagutti S V."/>
        </authorList>
    </citation>
    <scope>NUCLEOTIDE SEQUENCE</scope>
</reference>
<protein>
    <submittedName>
        <fullName evidence="3">Unannotated protein</fullName>
    </submittedName>
</protein>
<dbReference type="Pfam" id="PF06742">
    <property type="entry name" value="DUF1214"/>
    <property type="match status" value="1"/>
</dbReference>
<evidence type="ECO:0000259" key="2">
    <source>
        <dbReference type="Pfam" id="PF06863"/>
    </source>
</evidence>
<dbReference type="InterPro" id="IPR037050">
    <property type="entry name" value="DUF1254_sf"/>
</dbReference>
<feature type="domain" description="DUF1254" evidence="2">
    <location>
        <begin position="65"/>
        <end position="196"/>
    </location>
</feature>
<evidence type="ECO:0000313" key="3">
    <source>
        <dbReference type="EMBL" id="CAB4883356.1"/>
    </source>
</evidence>
<feature type="domain" description="DUF1214" evidence="1">
    <location>
        <begin position="339"/>
        <end position="451"/>
    </location>
</feature>
<evidence type="ECO:0000259" key="1">
    <source>
        <dbReference type="Pfam" id="PF06742"/>
    </source>
</evidence>
<proteinExistence type="predicted"/>
<dbReference type="InterPro" id="IPR037049">
    <property type="entry name" value="DUF1214_C_sf"/>
</dbReference>
<organism evidence="3">
    <name type="scientific">freshwater metagenome</name>
    <dbReference type="NCBI Taxonomy" id="449393"/>
    <lineage>
        <taxon>unclassified sequences</taxon>
        <taxon>metagenomes</taxon>
        <taxon>ecological metagenomes</taxon>
    </lineage>
</organism>
<dbReference type="InterPro" id="IPR010621">
    <property type="entry name" value="DUF1214"/>
</dbReference>
<gene>
    <name evidence="3" type="ORF">UFOPK3444_01661</name>
</gene>
<accession>A0A6J7EJW2</accession>
<dbReference type="Gene3D" id="2.60.120.600">
    <property type="entry name" value="Domain of unknown function DUF1214, C-terminal domain"/>
    <property type="match status" value="1"/>
</dbReference>
<dbReference type="SUPFAM" id="SSF160935">
    <property type="entry name" value="VPA0735-like"/>
    <property type="match status" value="1"/>
</dbReference>
<dbReference type="Gene3D" id="2.60.40.1610">
    <property type="entry name" value="Domain of unknown function DUF1254"/>
    <property type="match status" value="1"/>
</dbReference>
<name>A0A6J7EJW2_9ZZZZ</name>
<dbReference type="PANTHER" id="PTHR36509:SF2">
    <property type="entry name" value="BLL3101 PROTEIN"/>
    <property type="match status" value="1"/>
</dbReference>